<dbReference type="Pfam" id="PF11654">
    <property type="entry name" value="NCE101"/>
    <property type="match status" value="1"/>
</dbReference>
<evidence type="ECO:0008006" key="3">
    <source>
        <dbReference type="Google" id="ProtNLM"/>
    </source>
</evidence>
<dbReference type="Proteomes" id="UP001497453">
    <property type="component" value="Chromosome 3"/>
</dbReference>
<accession>A0ABP1D9X6</accession>
<keyword evidence="2" id="KW-1185">Reference proteome</keyword>
<proteinExistence type="predicted"/>
<name>A0ABP1D9X6_9APHY</name>
<sequence>MAPLLSRTLDPILGVCTGIFAYYLYETHPRTALPEQERLKELVKWKLEKNKREKEAKLGSDEETIDWKALAEVAEEKK</sequence>
<dbReference type="PANTHER" id="PTHR28011">
    <property type="entry name" value="NON-CLASSICAL EXPORT PROTEIN 1"/>
    <property type="match status" value="1"/>
</dbReference>
<organism evidence="1 2">
    <name type="scientific">Somion occarium</name>
    <dbReference type="NCBI Taxonomy" id="3059160"/>
    <lineage>
        <taxon>Eukaryota</taxon>
        <taxon>Fungi</taxon>
        <taxon>Dikarya</taxon>
        <taxon>Basidiomycota</taxon>
        <taxon>Agaricomycotina</taxon>
        <taxon>Agaricomycetes</taxon>
        <taxon>Polyporales</taxon>
        <taxon>Cerrenaceae</taxon>
        <taxon>Somion</taxon>
    </lineage>
</organism>
<dbReference type="EMBL" id="OZ037946">
    <property type="protein sequence ID" value="CAL1704657.1"/>
    <property type="molecule type" value="Genomic_DNA"/>
</dbReference>
<gene>
    <name evidence="1" type="ORF">GFSPODELE1_LOCUS5087</name>
</gene>
<protein>
    <recommendedName>
        <fullName evidence="3">ATP synthase subunit e, mitochondrial</fullName>
    </recommendedName>
</protein>
<dbReference type="InterPro" id="IPR024242">
    <property type="entry name" value="NCE101"/>
</dbReference>
<evidence type="ECO:0000313" key="2">
    <source>
        <dbReference type="Proteomes" id="UP001497453"/>
    </source>
</evidence>
<reference evidence="2" key="1">
    <citation type="submission" date="2024-04" db="EMBL/GenBank/DDBJ databases">
        <authorList>
            <person name="Shaw F."/>
            <person name="Minotto A."/>
        </authorList>
    </citation>
    <scope>NUCLEOTIDE SEQUENCE [LARGE SCALE GENOMIC DNA]</scope>
</reference>
<dbReference type="PANTHER" id="PTHR28011:SF1">
    <property type="entry name" value="NON-CLASSICAL EXPORT PROTEIN 1"/>
    <property type="match status" value="1"/>
</dbReference>
<evidence type="ECO:0000313" key="1">
    <source>
        <dbReference type="EMBL" id="CAL1704657.1"/>
    </source>
</evidence>